<organism evidence="2 3">
    <name type="scientific">Streptomyces glaucosporus</name>
    <dbReference type="NCBI Taxonomy" id="284044"/>
    <lineage>
        <taxon>Bacteria</taxon>
        <taxon>Bacillati</taxon>
        <taxon>Actinomycetota</taxon>
        <taxon>Actinomycetes</taxon>
        <taxon>Kitasatosporales</taxon>
        <taxon>Streptomycetaceae</taxon>
        <taxon>Streptomyces</taxon>
    </lineage>
</organism>
<dbReference type="SUPFAM" id="SSF53271">
    <property type="entry name" value="PRTase-like"/>
    <property type="match status" value="1"/>
</dbReference>
<dbReference type="Proteomes" id="UP001500058">
    <property type="component" value="Unassembled WGS sequence"/>
</dbReference>
<feature type="domain" description="Phosphoribosyltransferase" evidence="1">
    <location>
        <begin position="11"/>
        <end position="183"/>
    </location>
</feature>
<accession>A0ABN3IG15</accession>
<name>A0ABN3IG15_9ACTN</name>
<evidence type="ECO:0000313" key="3">
    <source>
        <dbReference type="Proteomes" id="UP001500058"/>
    </source>
</evidence>
<keyword evidence="2" id="KW-0328">Glycosyltransferase</keyword>
<evidence type="ECO:0000313" key="2">
    <source>
        <dbReference type="EMBL" id="GAA2403655.1"/>
    </source>
</evidence>
<protein>
    <submittedName>
        <fullName evidence="2">Phosphoribosyltransferase family protein</fullName>
    </submittedName>
</protein>
<proteinExistence type="predicted"/>
<evidence type="ECO:0000259" key="1">
    <source>
        <dbReference type="Pfam" id="PF00156"/>
    </source>
</evidence>
<comment type="caution">
    <text evidence="2">The sequence shown here is derived from an EMBL/GenBank/DDBJ whole genome shotgun (WGS) entry which is preliminary data.</text>
</comment>
<dbReference type="GO" id="GO:0016757">
    <property type="term" value="F:glycosyltransferase activity"/>
    <property type="evidence" value="ECO:0007669"/>
    <property type="project" value="UniProtKB-KW"/>
</dbReference>
<dbReference type="InterPro" id="IPR029057">
    <property type="entry name" value="PRTase-like"/>
</dbReference>
<sequence>MRFHDRREAGRRLAEPLRELLLAGELENPLVLALPRGGVPVGDEIARALHAPLDVLVARKIGAPFNPELGVGAIAGGGPPLFDERSLAALGLTPEGLAPLVERERAELRRREELYRAGRPAPDVRGRTAVVVDDGLATGVTARAALRAVRALGPDRAVLAVPVSSPQAAAALEPETDRLVCLSEPPSFQGVGQWYADFAQVGDDEVVATLRAAAGAR</sequence>
<dbReference type="CDD" id="cd06223">
    <property type="entry name" value="PRTases_typeI"/>
    <property type="match status" value="1"/>
</dbReference>
<dbReference type="Gene3D" id="3.40.50.2020">
    <property type="match status" value="1"/>
</dbReference>
<keyword evidence="2" id="KW-0808">Transferase</keyword>
<dbReference type="EMBL" id="BAAATJ010000015">
    <property type="protein sequence ID" value="GAA2403655.1"/>
    <property type="molecule type" value="Genomic_DNA"/>
</dbReference>
<reference evidence="2 3" key="1">
    <citation type="journal article" date="2019" name="Int. J. Syst. Evol. Microbiol.">
        <title>The Global Catalogue of Microorganisms (GCM) 10K type strain sequencing project: providing services to taxonomists for standard genome sequencing and annotation.</title>
        <authorList>
            <consortium name="The Broad Institute Genomics Platform"/>
            <consortium name="The Broad Institute Genome Sequencing Center for Infectious Disease"/>
            <person name="Wu L."/>
            <person name="Ma J."/>
        </authorList>
    </citation>
    <scope>NUCLEOTIDE SEQUENCE [LARGE SCALE GENOMIC DNA]</scope>
    <source>
        <strain evidence="2 3">JCM 6921</strain>
    </source>
</reference>
<dbReference type="Pfam" id="PF00156">
    <property type="entry name" value="Pribosyltran"/>
    <property type="match status" value="1"/>
</dbReference>
<keyword evidence="3" id="KW-1185">Reference proteome</keyword>
<gene>
    <name evidence="2" type="ORF">GCM10010420_33670</name>
</gene>
<dbReference type="InterPro" id="IPR000836">
    <property type="entry name" value="PRTase_dom"/>
</dbReference>
<dbReference type="Gene3D" id="3.30.1310.20">
    <property type="entry name" value="PRTase-like"/>
    <property type="match status" value="1"/>
</dbReference>
<dbReference type="RefSeq" id="WP_344631857.1">
    <property type="nucleotide sequence ID" value="NZ_BAAATJ010000015.1"/>
</dbReference>